<dbReference type="PANTHER" id="PTHR12558">
    <property type="entry name" value="CELL DIVISION CYCLE 16,23,27"/>
    <property type="match status" value="1"/>
</dbReference>
<evidence type="ECO:0000256" key="2">
    <source>
        <dbReference type="ARBA" id="ARBA00038210"/>
    </source>
</evidence>
<dbReference type="AlphaFoldDB" id="A0AAD9GR99"/>
<protein>
    <submittedName>
        <fullName evidence="5">UDP-N-acetylglucosamine--peptide N-acetylglucosaminyltransferase SEC</fullName>
    </submittedName>
</protein>
<reference evidence="5" key="1">
    <citation type="submission" date="2023-08" db="EMBL/GenBank/DDBJ databases">
        <title>Reference Genome Resource for the Citrus Pathogen Phytophthora citrophthora.</title>
        <authorList>
            <person name="Moller H."/>
            <person name="Coetzee B."/>
            <person name="Rose L.J."/>
            <person name="Van Niekerk J.M."/>
        </authorList>
    </citation>
    <scope>NUCLEOTIDE SEQUENCE</scope>
    <source>
        <strain evidence="5">STE-U-9442</strain>
    </source>
</reference>
<dbReference type="PANTHER" id="PTHR12558:SF13">
    <property type="entry name" value="CELL DIVISION CYCLE PROTEIN 27 HOMOLOG"/>
    <property type="match status" value="1"/>
</dbReference>
<dbReference type="Gene3D" id="1.25.40.10">
    <property type="entry name" value="Tetratricopeptide repeat domain"/>
    <property type="match status" value="2"/>
</dbReference>
<organism evidence="5 6">
    <name type="scientific">Phytophthora citrophthora</name>
    <dbReference type="NCBI Taxonomy" id="4793"/>
    <lineage>
        <taxon>Eukaryota</taxon>
        <taxon>Sar</taxon>
        <taxon>Stramenopiles</taxon>
        <taxon>Oomycota</taxon>
        <taxon>Peronosporomycetes</taxon>
        <taxon>Peronosporales</taxon>
        <taxon>Peronosporaceae</taxon>
        <taxon>Phytophthora</taxon>
    </lineage>
</organism>
<keyword evidence="5" id="KW-0328">Glycosyltransferase</keyword>
<feature type="region of interest" description="Disordered" evidence="4">
    <location>
        <begin position="1"/>
        <end position="51"/>
    </location>
</feature>
<sequence length="317" mass="34554">MGKNKLKKQLKRQQRDVLGSASSADATPDAGNSSSNKKQKTKKSSGENETEVEIDTLDFDDAFSAGLAFEQLESHDGALVAFQRAVKCQPSHLGAITHLADVYSAAGQPDEALKCYMQASELEDGKADASVWFRLGLTHAAMDQQLKATKVYKKSLEINAEALESMKDRDEDTAELKKAYGVTLAALADAFGELGNIDSAVKVFEDAVIKFPENANMHYNLANMRMARNGSSGNDAFDAEVAKGLERAFKLSPDTRDFVEDLAAYLEQHGQQPKFVRELKEKAEKLPSAQDESANAGEDVEEEEASSGSDEEESEEE</sequence>
<feature type="compositionally biased region" description="Basic and acidic residues" evidence="4">
    <location>
        <begin position="275"/>
        <end position="285"/>
    </location>
</feature>
<gene>
    <name evidence="5" type="ORF">P3T76_005653</name>
</gene>
<evidence type="ECO:0000256" key="3">
    <source>
        <dbReference type="PROSITE-ProRule" id="PRU00339"/>
    </source>
</evidence>
<proteinExistence type="inferred from homology"/>
<keyword evidence="5" id="KW-0808">Transferase</keyword>
<dbReference type="InterPro" id="IPR019734">
    <property type="entry name" value="TPR_rpt"/>
</dbReference>
<evidence type="ECO:0000256" key="1">
    <source>
        <dbReference type="ARBA" id="ARBA00022803"/>
    </source>
</evidence>
<feature type="repeat" description="TPR" evidence="3">
    <location>
        <begin position="129"/>
        <end position="162"/>
    </location>
</feature>
<feature type="region of interest" description="Disordered" evidence="4">
    <location>
        <begin position="273"/>
        <end position="317"/>
    </location>
</feature>
<comment type="caution">
    <text evidence="5">The sequence shown here is derived from an EMBL/GenBank/DDBJ whole genome shotgun (WGS) entry which is preliminary data.</text>
</comment>
<dbReference type="InterPro" id="IPR011990">
    <property type="entry name" value="TPR-like_helical_dom_sf"/>
</dbReference>
<evidence type="ECO:0000313" key="5">
    <source>
        <dbReference type="EMBL" id="KAK1943016.1"/>
    </source>
</evidence>
<accession>A0AAD9GR99</accession>
<dbReference type="Pfam" id="PF13432">
    <property type="entry name" value="TPR_16"/>
    <property type="match status" value="1"/>
</dbReference>
<feature type="compositionally biased region" description="Basic residues" evidence="4">
    <location>
        <begin position="1"/>
        <end position="12"/>
    </location>
</feature>
<comment type="similarity">
    <text evidence="2">Belongs to the APC3/CDC27 family.</text>
</comment>
<evidence type="ECO:0000313" key="6">
    <source>
        <dbReference type="Proteomes" id="UP001259832"/>
    </source>
</evidence>
<name>A0AAD9GR99_9STRA</name>
<keyword evidence="1 3" id="KW-0802">TPR repeat</keyword>
<dbReference type="Proteomes" id="UP001259832">
    <property type="component" value="Unassembled WGS sequence"/>
</dbReference>
<dbReference type="EMBL" id="JASMQC010000008">
    <property type="protein sequence ID" value="KAK1943016.1"/>
    <property type="molecule type" value="Genomic_DNA"/>
</dbReference>
<feature type="compositionally biased region" description="Acidic residues" evidence="4">
    <location>
        <begin position="298"/>
        <end position="317"/>
    </location>
</feature>
<dbReference type="SMART" id="SM00028">
    <property type="entry name" value="TPR"/>
    <property type="match status" value="4"/>
</dbReference>
<dbReference type="SUPFAM" id="SSF48452">
    <property type="entry name" value="TPR-like"/>
    <property type="match status" value="1"/>
</dbReference>
<dbReference type="GO" id="GO:0016757">
    <property type="term" value="F:glycosyltransferase activity"/>
    <property type="evidence" value="ECO:0007669"/>
    <property type="project" value="UniProtKB-KW"/>
</dbReference>
<keyword evidence="6" id="KW-1185">Reference proteome</keyword>
<evidence type="ECO:0000256" key="4">
    <source>
        <dbReference type="SAM" id="MobiDB-lite"/>
    </source>
</evidence>
<dbReference type="Pfam" id="PF13181">
    <property type="entry name" value="TPR_8"/>
    <property type="match status" value="2"/>
</dbReference>
<dbReference type="PROSITE" id="PS50005">
    <property type="entry name" value="TPR"/>
    <property type="match status" value="1"/>
</dbReference>